<organism evidence="5 6">
    <name type="scientific">Ceratopteris richardii</name>
    <name type="common">Triangle waterfern</name>
    <dbReference type="NCBI Taxonomy" id="49495"/>
    <lineage>
        <taxon>Eukaryota</taxon>
        <taxon>Viridiplantae</taxon>
        <taxon>Streptophyta</taxon>
        <taxon>Embryophyta</taxon>
        <taxon>Tracheophyta</taxon>
        <taxon>Polypodiopsida</taxon>
        <taxon>Polypodiidae</taxon>
        <taxon>Polypodiales</taxon>
        <taxon>Pteridineae</taxon>
        <taxon>Pteridaceae</taxon>
        <taxon>Parkerioideae</taxon>
        <taxon>Ceratopteris</taxon>
    </lineage>
</organism>
<dbReference type="GO" id="GO:0005739">
    <property type="term" value="C:mitochondrion"/>
    <property type="evidence" value="ECO:0007669"/>
    <property type="project" value="UniProtKB-ARBA"/>
</dbReference>
<keyword evidence="6" id="KW-1185">Reference proteome</keyword>
<gene>
    <name evidence="5" type="ORF">KP509_28G068900</name>
</gene>
<dbReference type="Pfam" id="PF13041">
    <property type="entry name" value="PPR_2"/>
    <property type="match status" value="5"/>
</dbReference>
<protein>
    <recommendedName>
        <fullName evidence="7">Pentatricopeptide repeat-containing protein</fullName>
    </recommendedName>
</protein>
<dbReference type="PROSITE" id="PS51375">
    <property type="entry name" value="PPR"/>
    <property type="match status" value="7"/>
</dbReference>
<dbReference type="FunFam" id="1.25.40.10:FF:000205">
    <property type="entry name" value="Pentatricopeptide repeat-containing protein, mitochondrial"/>
    <property type="match status" value="1"/>
</dbReference>
<evidence type="ECO:0000256" key="4">
    <source>
        <dbReference type="SAM" id="MobiDB-lite"/>
    </source>
</evidence>
<feature type="repeat" description="PPR" evidence="3">
    <location>
        <begin position="663"/>
        <end position="697"/>
    </location>
</feature>
<dbReference type="PANTHER" id="PTHR24015">
    <property type="entry name" value="OS07G0578800 PROTEIN-RELATED"/>
    <property type="match status" value="1"/>
</dbReference>
<evidence type="ECO:0000256" key="2">
    <source>
        <dbReference type="ARBA" id="ARBA00061659"/>
    </source>
</evidence>
<dbReference type="InterPro" id="IPR002885">
    <property type="entry name" value="PPR_rpt"/>
</dbReference>
<proteinExistence type="inferred from homology"/>
<dbReference type="FunFam" id="1.25.40.10:FF:000158">
    <property type="entry name" value="pentatricopeptide repeat-containing protein At2g33680"/>
    <property type="match status" value="1"/>
</dbReference>
<reference evidence="5" key="1">
    <citation type="submission" date="2021-08" db="EMBL/GenBank/DDBJ databases">
        <title>WGS assembly of Ceratopteris richardii.</title>
        <authorList>
            <person name="Marchant D.B."/>
            <person name="Chen G."/>
            <person name="Jenkins J."/>
            <person name="Shu S."/>
            <person name="Leebens-Mack J."/>
            <person name="Grimwood J."/>
            <person name="Schmutz J."/>
            <person name="Soltis P."/>
            <person name="Soltis D."/>
            <person name="Chen Z.-H."/>
        </authorList>
    </citation>
    <scope>NUCLEOTIDE SEQUENCE</scope>
    <source>
        <strain evidence="5">Whitten #5841</strain>
        <tissue evidence="5">Leaf</tissue>
    </source>
</reference>
<accession>A0A8T2RFP7</accession>
<dbReference type="Gene3D" id="1.25.40.10">
    <property type="entry name" value="Tetratricopeptide repeat domain"/>
    <property type="match status" value="6"/>
</dbReference>
<evidence type="ECO:0008006" key="7">
    <source>
        <dbReference type="Google" id="ProtNLM"/>
    </source>
</evidence>
<feature type="compositionally biased region" description="Basic and acidic residues" evidence="4">
    <location>
        <begin position="91"/>
        <end position="100"/>
    </location>
</feature>
<dbReference type="PANTHER" id="PTHR24015:SF548">
    <property type="entry name" value="OS08G0340900 PROTEIN"/>
    <property type="match status" value="1"/>
</dbReference>
<feature type="repeat" description="PPR" evidence="3">
    <location>
        <begin position="698"/>
        <end position="732"/>
    </location>
</feature>
<dbReference type="EMBL" id="CM035433">
    <property type="protein sequence ID" value="KAH7294385.1"/>
    <property type="molecule type" value="Genomic_DNA"/>
</dbReference>
<dbReference type="FunFam" id="1.25.40.10:FF:000031">
    <property type="entry name" value="Pentatricopeptide repeat-containing protein mitochondrial"/>
    <property type="match status" value="1"/>
</dbReference>
<evidence type="ECO:0000313" key="5">
    <source>
        <dbReference type="EMBL" id="KAH7294385.1"/>
    </source>
</evidence>
<dbReference type="InterPro" id="IPR011990">
    <property type="entry name" value="TPR-like_helical_dom_sf"/>
</dbReference>
<dbReference type="GO" id="GO:0048731">
    <property type="term" value="P:system development"/>
    <property type="evidence" value="ECO:0007669"/>
    <property type="project" value="UniProtKB-ARBA"/>
</dbReference>
<feature type="repeat" description="PPR" evidence="3">
    <location>
        <begin position="167"/>
        <end position="201"/>
    </location>
</feature>
<feature type="repeat" description="PPR" evidence="3">
    <location>
        <begin position="472"/>
        <end position="506"/>
    </location>
</feature>
<feature type="repeat" description="PPR" evidence="3">
    <location>
        <begin position="269"/>
        <end position="303"/>
    </location>
</feature>
<dbReference type="GO" id="GO:0003723">
    <property type="term" value="F:RNA binding"/>
    <property type="evidence" value="ECO:0007669"/>
    <property type="project" value="InterPro"/>
</dbReference>
<dbReference type="NCBIfam" id="TIGR00756">
    <property type="entry name" value="PPR"/>
    <property type="match status" value="6"/>
</dbReference>
<comment type="caution">
    <text evidence="5">The sequence shown here is derived from an EMBL/GenBank/DDBJ whole genome shotgun (WGS) entry which is preliminary data.</text>
</comment>
<dbReference type="GO" id="GO:0009451">
    <property type="term" value="P:RNA modification"/>
    <property type="evidence" value="ECO:0007669"/>
    <property type="project" value="InterPro"/>
</dbReference>
<evidence type="ECO:0000313" key="6">
    <source>
        <dbReference type="Proteomes" id="UP000825935"/>
    </source>
</evidence>
<name>A0A8T2RFP7_CERRI</name>
<sequence>MPRVLEHPPTTVHGTFQQLCTFLKSARKVLHFLAHVKANEFIFCVEKGREPAKDGDLRVSDTEWTDCRGKGSRTQQEPEEDTRSFSIRNHVRTEQGNESSERSLLSSLRTCAQNQDLYRGSQLHSEIARRGLLKQNVFLGSAVVNMYAKCDALTKAKEVFNELPQRNVIVWNTLIAGYVQWGFSDVAVSCYDQMLLERLCPDVVTFTSILKACAGIGAHEKGYAVHDSVAKFGLLDSDVYLCTALVDFYAKCGSLKEAQLVFDKLPVQELVTWNALIAGYTWHGYAEVAIKCYKRMQSKCIHANTSTFVTLLKSCGMIGALDEGLDLHASILRYHLLQTEKVGSALIEMYIECGMLERAKEVFEELLHRSESVWNSLIGGCADKKHVGESFRLFARMQCEGHCPDAITYTCIIKGSCTTGGLVQGMETHARIVGNGFLESEPTIGTPLVHMYAKFGLMKFAQENFSRIRDPTIVSRTALIGGYVQLGHFEEALSSYTQMQLEGFYPNAVTFSCMLKACGSVKALAEGQKMHAQITRIGILQECSTEKALYIPACHDAEHIHVGSALKTLECTQNAHDCEAFPCLGQVKNEQNFEDFDILSCILKVCNSTEPRYNHRKVHSEALQRQILLEQDVIVATSLIDMYSKCGMLSDAQKSFDLLPVHDLVLWNALITGYAQQAQGAEALHYFESMQLEGFAPNLVTYSCILKVCGKLGAMYRGQEMHDEIVRQGFSKDEIIVSNTLIGMYCDCGMLHEAQDTFNRIGTYDLISYNSLLMGLAQSGESKVAFSLLERMLAEGYNPDTITCIYLLTVCSHSGLFDEAQVILKNMNFTYGVNLDFEHLTCIVDCLGRAGCLDKIVILVKEMPFHSSSLMWHCVLGACRNEGNVELGQWALWNALEHFESDVGAYVCMHNIFGVAAACN</sequence>
<comment type="similarity">
    <text evidence="2">Belongs to the PPR family. PCMP-E subfamily.</text>
</comment>
<dbReference type="InterPro" id="IPR046960">
    <property type="entry name" value="PPR_At4g14850-like_plant"/>
</dbReference>
<dbReference type="AlphaFoldDB" id="A0A8T2RFP7"/>
<feature type="region of interest" description="Disordered" evidence="4">
    <location>
        <begin position="66"/>
        <end position="100"/>
    </location>
</feature>
<feature type="repeat" description="PPR" evidence="3">
    <location>
        <begin position="370"/>
        <end position="404"/>
    </location>
</feature>
<dbReference type="Pfam" id="PF01535">
    <property type="entry name" value="PPR"/>
    <property type="match status" value="5"/>
</dbReference>
<keyword evidence="1" id="KW-0677">Repeat</keyword>
<feature type="repeat" description="PPR" evidence="3">
    <location>
        <begin position="765"/>
        <end position="799"/>
    </location>
</feature>
<dbReference type="Proteomes" id="UP000825935">
    <property type="component" value="Chromosome 28"/>
</dbReference>
<dbReference type="FunFam" id="1.25.40.10:FF:000285">
    <property type="entry name" value="Pentatricopeptide repeat-containing protein, chloroplastic"/>
    <property type="match status" value="1"/>
</dbReference>
<evidence type="ECO:0000256" key="3">
    <source>
        <dbReference type="PROSITE-ProRule" id="PRU00708"/>
    </source>
</evidence>
<evidence type="ECO:0000256" key="1">
    <source>
        <dbReference type="ARBA" id="ARBA00022737"/>
    </source>
</evidence>